<dbReference type="PRINTS" id="PR00463">
    <property type="entry name" value="EP450I"/>
</dbReference>
<proteinExistence type="inferred from homology"/>
<dbReference type="GO" id="GO:0005506">
    <property type="term" value="F:iron ion binding"/>
    <property type="evidence" value="ECO:0007669"/>
    <property type="project" value="InterPro"/>
</dbReference>
<keyword evidence="3 7" id="KW-0479">Metal-binding</keyword>
<dbReference type="Proteomes" id="UP000507470">
    <property type="component" value="Unassembled WGS sequence"/>
</dbReference>
<keyword evidence="6 8" id="KW-0503">Monooxygenase</keyword>
<dbReference type="PRINTS" id="PR00385">
    <property type="entry name" value="P450"/>
</dbReference>
<dbReference type="GO" id="GO:0006805">
    <property type="term" value="P:xenobiotic metabolic process"/>
    <property type="evidence" value="ECO:0007669"/>
    <property type="project" value="TreeGrafter"/>
</dbReference>
<dbReference type="EC" id="1.14.14.73" evidence="10"/>
<dbReference type="EC" id="1.14.14.74" evidence="10"/>
<accession>A0A6J8AEW8</accession>
<comment type="cofactor">
    <cofactor evidence="1 7">
        <name>heme</name>
        <dbReference type="ChEBI" id="CHEBI:30413"/>
    </cofactor>
</comment>
<organism evidence="10 11">
    <name type="scientific">Mytilus coruscus</name>
    <name type="common">Sea mussel</name>
    <dbReference type="NCBI Taxonomy" id="42192"/>
    <lineage>
        <taxon>Eukaryota</taxon>
        <taxon>Metazoa</taxon>
        <taxon>Spiralia</taxon>
        <taxon>Lophotrochozoa</taxon>
        <taxon>Mollusca</taxon>
        <taxon>Bivalvia</taxon>
        <taxon>Autobranchia</taxon>
        <taxon>Pteriomorphia</taxon>
        <taxon>Mytilida</taxon>
        <taxon>Mytiloidea</taxon>
        <taxon>Mytilidae</taxon>
        <taxon>Mytilinae</taxon>
        <taxon>Mytilus</taxon>
    </lineage>
</organism>
<dbReference type="InterPro" id="IPR050182">
    <property type="entry name" value="Cytochrome_P450_fam2"/>
</dbReference>
<comment type="similarity">
    <text evidence="2 8">Belongs to the cytochrome P450 family.</text>
</comment>
<evidence type="ECO:0000313" key="10">
    <source>
        <dbReference type="EMBL" id="CAC5365232.1"/>
    </source>
</evidence>
<feature type="region of interest" description="Disordered" evidence="9">
    <location>
        <begin position="446"/>
        <end position="469"/>
    </location>
</feature>
<dbReference type="GO" id="GO:0006082">
    <property type="term" value="P:organic acid metabolic process"/>
    <property type="evidence" value="ECO:0007669"/>
    <property type="project" value="TreeGrafter"/>
</dbReference>
<protein>
    <submittedName>
        <fullName evidence="10">CYP2J</fullName>
        <ecNumber evidence="10">1.14.14.1</ecNumber>
        <ecNumber evidence="10">1.14.14.73</ecNumber>
        <ecNumber evidence="10">1.14.14.74</ecNumber>
        <ecNumber evidence="10">1.14.14.75</ecNumber>
    </submittedName>
</protein>
<evidence type="ECO:0000256" key="3">
    <source>
        <dbReference type="ARBA" id="ARBA00022723"/>
    </source>
</evidence>
<dbReference type="Pfam" id="PF00067">
    <property type="entry name" value="p450"/>
    <property type="match status" value="1"/>
</dbReference>
<dbReference type="OrthoDB" id="2789670at2759"/>
<dbReference type="InterPro" id="IPR017972">
    <property type="entry name" value="Cyt_P450_CS"/>
</dbReference>
<keyword evidence="5 7" id="KW-0408">Iron</keyword>
<feature type="binding site" description="axial binding residue" evidence="7">
    <location>
        <position position="414"/>
    </location>
    <ligand>
        <name>heme</name>
        <dbReference type="ChEBI" id="CHEBI:30413"/>
    </ligand>
    <ligandPart>
        <name>Fe</name>
        <dbReference type="ChEBI" id="CHEBI:18248"/>
    </ligandPart>
</feature>
<gene>
    <name evidence="10" type="ORF">MCOR_5984</name>
</gene>
<sequence>MLLLIQQKPASLPPGPLPLPIIGNVLDLGDGEHIVDVFRSFRKKYGDIFCLSLGSYWVVVVNGKENLREIFVKNGEFTSNRPPLYAVNIFKNKGIISSNGPNWRAQRAFTISKLREFGFGKNSFESSIIDELNPFLQWIQQYKGKPLALEGILNASTANGIMQIMLGKRFDYKDPKYCEFLEILNQIVTSPALNGPVNFMPWLANLPGDHFGVKADTLKLDKINDYFRNEIQEHKNTFDEGNIRDFIDVYLKEMKMQERSTKDQLASILTDLFTGGTETTATVIKWTILLLLNNLTVQNKMRQEIEDVVGSGRLPTLADKPKMNYCEAVILETLRFGNITPLSFFRLASEEIVYKDLYVIPKGSVIIPCLDSVAFDETWFPESHVFKPERFIDEKGNLCNQDKIVTFSLGRRVCPGKSLARIELFLYITSMVQQFEFLPVEGENPPPIDPKKGLINSPQPYKFRAIPRQ</sequence>
<evidence type="ECO:0000256" key="7">
    <source>
        <dbReference type="PIRSR" id="PIRSR602401-1"/>
    </source>
</evidence>
<evidence type="ECO:0000256" key="6">
    <source>
        <dbReference type="ARBA" id="ARBA00023033"/>
    </source>
</evidence>
<dbReference type="GO" id="GO:0016712">
    <property type="term" value="F:oxidoreductase activity, acting on paired donors, with incorporation or reduction of molecular oxygen, reduced flavin or flavoprotein as one donor, and incorporation of one atom of oxygen"/>
    <property type="evidence" value="ECO:0007669"/>
    <property type="project" value="UniProtKB-EC"/>
</dbReference>
<dbReference type="Gene3D" id="1.10.630.10">
    <property type="entry name" value="Cytochrome P450"/>
    <property type="match status" value="1"/>
</dbReference>
<keyword evidence="11" id="KW-1185">Reference proteome</keyword>
<dbReference type="SUPFAM" id="SSF48264">
    <property type="entry name" value="Cytochrome P450"/>
    <property type="match status" value="1"/>
</dbReference>
<evidence type="ECO:0000313" key="11">
    <source>
        <dbReference type="Proteomes" id="UP000507470"/>
    </source>
</evidence>
<dbReference type="PANTHER" id="PTHR24300:SF375">
    <property type="entry name" value="CYTOCHROME P450 FAMILY"/>
    <property type="match status" value="1"/>
</dbReference>
<keyword evidence="4 8" id="KW-0560">Oxidoreductase</keyword>
<dbReference type="EMBL" id="CACVKT020001104">
    <property type="protein sequence ID" value="CAC5365232.1"/>
    <property type="molecule type" value="Genomic_DNA"/>
</dbReference>
<evidence type="ECO:0000256" key="5">
    <source>
        <dbReference type="ARBA" id="ARBA00023004"/>
    </source>
</evidence>
<dbReference type="InterPro" id="IPR036396">
    <property type="entry name" value="Cyt_P450_sf"/>
</dbReference>
<dbReference type="GO" id="GO:0005737">
    <property type="term" value="C:cytoplasm"/>
    <property type="evidence" value="ECO:0007669"/>
    <property type="project" value="TreeGrafter"/>
</dbReference>
<keyword evidence="7 8" id="KW-0349">Heme</keyword>
<dbReference type="FunFam" id="1.10.630.10:FF:000036">
    <property type="entry name" value="CYtochrome P450 family"/>
    <property type="match status" value="1"/>
</dbReference>
<dbReference type="PROSITE" id="PS00086">
    <property type="entry name" value="CYTOCHROME_P450"/>
    <property type="match status" value="1"/>
</dbReference>
<dbReference type="EC" id="1.14.14.75" evidence="10"/>
<dbReference type="EC" id="1.14.14.1" evidence="10"/>
<dbReference type="InterPro" id="IPR001128">
    <property type="entry name" value="Cyt_P450"/>
</dbReference>
<dbReference type="PANTHER" id="PTHR24300">
    <property type="entry name" value="CYTOCHROME P450 508A4-RELATED"/>
    <property type="match status" value="1"/>
</dbReference>
<evidence type="ECO:0000256" key="2">
    <source>
        <dbReference type="ARBA" id="ARBA00010617"/>
    </source>
</evidence>
<dbReference type="GO" id="GO:0020037">
    <property type="term" value="F:heme binding"/>
    <property type="evidence" value="ECO:0007669"/>
    <property type="project" value="InterPro"/>
</dbReference>
<evidence type="ECO:0000256" key="9">
    <source>
        <dbReference type="SAM" id="MobiDB-lite"/>
    </source>
</evidence>
<name>A0A6J8AEW8_MYTCO</name>
<dbReference type="InterPro" id="IPR002401">
    <property type="entry name" value="Cyt_P450_E_grp-I"/>
</dbReference>
<evidence type="ECO:0000256" key="4">
    <source>
        <dbReference type="ARBA" id="ARBA00023002"/>
    </source>
</evidence>
<evidence type="ECO:0000256" key="8">
    <source>
        <dbReference type="RuleBase" id="RU000461"/>
    </source>
</evidence>
<reference evidence="10 11" key="1">
    <citation type="submission" date="2020-06" db="EMBL/GenBank/DDBJ databases">
        <authorList>
            <person name="Li R."/>
            <person name="Bekaert M."/>
        </authorList>
    </citation>
    <scope>NUCLEOTIDE SEQUENCE [LARGE SCALE GENOMIC DNA]</scope>
    <source>
        <strain evidence="11">wild</strain>
    </source>
</reference>
<evidence type="ECO:0000256" key="1">
    <source>
        <dbReference type="ARBA" id="ARBA00001971"/>
    </source>
</evidence>
<dbReference type="AlphaFoldDB" id="A0A6J8AEW8"/>